<dbReference type="Gene3D" id="2.60.40.1120">
    <property type="entry name" value="Carboxypeptidase-like, regulatory domain"/>
    <property type="match status" value="1"/>
</dbReference>
<dbReference type="Gene3D" id="2.170.130.10">
    <property type="entry name" value="TonB-dependent receptor, plug domain"/>
    <property type="match status" value="1"/>
</dbReference>
<dbReference type="EMBL" id="FOQO01000012">
    <property type="protein sequence ID" value="SFJ66402.1"/>
    <property type="molecule type" value="Genomic_DNA"/>
</dbReference>
<dbReference type="Proteomes" id="UP000198670">
    <property type="component" value="Unassembled WGS sequence"/>
</dbReference>
<dbReference type="SUPFAM" id="SSF56935">
    <property type="entry name" value="Porins"/>
    <property type="match status" value="1"/>
</dbReference>
<evidence type="ECO:0000256" key="2">
    <source>
        <dbReference type="ARBA" id="ARBA00022448"/>
    </source>
</evidence>
<keyword evidence="6 8" id="KW-0472">Membrane</keyword>
<dbReference type="InterPro" id="IPR039426">
    <property type="entry name" value="TonB-dep_rcpt-like"/>
</dbReference>
<keyword evidence="2 8" id="KW-0813">Transport</keyword>
<protein>
    <submittedName>
        <fullName evidence="13">TonB-linked outer membrane protein, SusC/RagA family</fullName>
    </submittedName>
</protein>
<dbReference type="Pfam" id="PF07715">
    <property type="entry name" value="Plug"/>
    <property type="match status" value="1"/>
</dbReference>
<dbReference type="InterPro" id="IPR008969">
    <property type="entry name" value="CarboxyPept-like_regulatory"/>
</dbReference>
<evidence type="ECO:0000259" key="11">
    <source>
        <dbReference type="Pfam" id="PF00593"/>
    </source>
</evidence>
<proteinExistence type="inferred from homology"/>
<dbReference type="GO" id="GO:0009279">
    <property type="term" value="C:cell outer membrane"/>
    <property type="evidence" value="ECO:0007669"/>
    <property type="project" value="UniProtKB-SubCell"/>
</dbReference>
<evidence type="ECO:0000256" key="5">
    <source>
        <dbReference type="ARBA" id="ARBA00023077"/>
    </source>
</evidence>
<dbReference type="InterPro" id="IPR023997">
    <property type="entry name" value="TonB-dep_OMP_SusC/RagA_CS"/>
</dbReference>
<feature type="region of interest" description="Disordered" evidence="10">
    <location>
        <begin position="490"/>
        <end position="517"/>
    </location>
</feature>
<feature type="domain" description="TonB-dependent receptor-like beta-barrel" evidence="11">
    <location>
        <begin position="424"/>
        <end position="987"/>
    </location>
</feature>
<dbReference type="Pfam" id="PF13715">
    <property type="entry name" value="CarbopepD_reg_2"/>
    <property type="match status" value="1"/>
</dbReference>
<dbReference type="NCBIfam" id="TIGR04057">
    <property type="entry name" value="SusC_RagA_signa"/>
    <property type="match status" value="1"/>
</dbReference>
<dbReference type="FunFam" id="2.170.130.10:FF:000008">
    <property type="entry name" value="SusC/RagA family TonB-linked outer membrane protein"/>
    <property type="match status" value="1"/>
</dbReference>
<dbReference type="InterPro" id="IPR036942">
    <property type="entry name" value="Beta-barrel_TonB_sf"/>
</dbReference>
<name>A0A1I3T7D5_9SPHI</name>
<evidence type="ECO:0000256" key="10">
    <source>
        <dbReference type="SAM" id="MobiDB-lite"/>
    </source>
</evidence>
<evidence type="ECO:0000256" key="6">
    <source>
        <dbReference type="ARBA" id="ARBA00023136"/>
    </source>
</evidence>
<organism evidence="13 14">
    <name type="scientific">Parapedobacter indicus</name>
    <dbReference type="NCBI Taxonomy" id="1477437"/>
    <lineage>
        <taxon>Bacteria</taxon>
        <taxon>Pseudomonadati</taxon>
        <taxon>Bacteroidota</taxon>
        <taxon>Sphingobacteriia</taxon>
        <taxon>Sphingobacteriales</taxon>
        <taxon>Sphingobacteriaceae</taxon>
        <taxon>Parapedobacter</taxon>
    </lineage>
</organism>
<feature type="domain" description="TonB-dependent receptor plug" evidence="12">
    <location>
        <begin position="122"/>
        <end position="225"/>
    </location>
</feature>
<dbReference type="RefSeq" id="WP_245893342.1">
    <property type="nucleotide sequence ID" value="NZ_FOQO01000012.1"/>
</dbReference>
<evidence type="ECO:0000259" key="12">
    <source>
        <dbReference type="Pfam" id="PF07715"/>
    </source>
</evidence>
<keyword evidence="4 8" id="KW-0812">Transmembrane</keyword>
<dbReference type="Gene3D" id="2.40.170.20">
    <property type="entry name" value="TonB-dependent receptor, beta-barrel domain"/>
    <property type="match status" value="1"/>
</dbReference>
<dbReference type="InterPro" id="IPR012910">
    <property type="entry name" value="Plug_dom"/>
</dbReference>
<evidence type="ECO:0000256" key="1">
    <source>
        <dbReference type="ARBA" id="ARBA00004571"/>
    </source>
</evidence>
<evidence type="ECO:0000256" key="7">
    <source>
        <dbReference type="ARBA" id="ARBA00023237"/>
    </source>
</evidence>
<evidence type="ECO:0000256" key="9">
    <source>
        <dbReference type="RuleBase" id="RU003357"/>
    </source>
</evidence>
<dbReference type="SUPFAM" id="SSF49464">
    <property type="entry name" value="Carboxypeptidase regulatory domain-like"/>
    <property type="match status" value="1"/>
</dbReference>
<comment type="subcellular location">
    <subcellularLocation>
        <location evidence="1 8">Cell outer membrane</location>
        <topology evidence="1 8">Multi-pass membrane protein</topology>
    </subcellularLocation>
</comment>
<dbReference type="AlphaFoldDB" id="A0A1I3T7D5"/>
<dbReference type="InterPro" id="IPR023996">
    <property type="entry name" value="TonB-dep_OMP_SusC/RagA"/>
</dbReference>
<dbReference type="Pfam" id="PF00593">
    <property type="entry name" value="TonB_dep_Rec_b-barrel"/>
    <property type="match status" value="1"/>
</dbReference>
<dbReference type="InterPro" id="IPR037066">
    <property type="entry name" value="Plug_dom_sf"/>
</dbReference>
<dbReference type="PROSITE" id="PS52016">
    <property type="entry name" value="TONB_DEPENDENT_REC_3"/>
    <property type="match status" value="1"/>
</dbReference>
<evidence type="ECO:0000256" key="4">
    <source>
        <dbReference type="ARBA" id="ARBA00022692"/>
    </source>
</evidence>
<evidence type="ECO:0000313" key="13">
    <source>
        <dbReference type="EMBL" id="SFJ66402.1"/>
    </source>
</evidence>
<evidence type="ECO:0000256" key="3">
    <source>
        <dbReference type="ARBA" id="ARBA00022452"/>
    </source>
</evidence>
<keyword evidence="7 8" id="KW-0998">Cell outer membrane</keyword>
<comment type="similarity">
    <text evidence="8 9">Belongs to the TonB-dependent receptor family.</text>
</comment>
<keyword evidence="14" id="KW-1185">Reference proteome</keyword>
<dbReference type="InterPro" id="IPR000531">
    <property type="entry name" value="Beta-barrel_TonB"/>
</dbReference>
<accession>A0A1I3T7D5</accession>
<evidence type="ECO:0000313" key="14">
    <source>
        <dbReference type="Proteomes" id="UP000198670"/>
    </source>
</evidence>
<evidence type="ECO:0000256" key="8">
    <source>
        <dbReference type="PROSITE-ProRule" id="PRU01360"/>
    </source>
</evidence>
<dbReference type="STRING" id="1477437.SAMN05444682_11245"/>
<keyword evidence="3 8" id="KW-1134">Transmembrane beta strand</keyword>
<reference evidence="13 14" key="1">
    <citation type="submission" date="2016-10" db="EMBL/GenBank/DDBJ databases">
        <authorList>
            <person name="de Groot N.N."/>
        </authorList>
    </citation>
    <scope>NUCLEOTIDE SEQUENCE [LARGE SCALE GENOMIC DNA]</scope>
    <source>
        <strain evidence="13 14">RK1</strain>
    </source>
</reference>
<keyword evidence="5 9" id="KW-0798">TonB box</keyword>
<gene>
    <name evidence="13" type="ORF">SAMN05444682_11245</name>
</gene>
<sequence>MEPIIQLFNKLFMSLLVLVATLGFTHAAQQPIKGRVVDEQGLPLAGATIEVKSGTQKTSTDDAGAFTIAVPPGAVLLVSYIGHIQQEIPVGDRSNIEVTLQPSANDLDEVIVVGYTAQRRTNITGAVGTVSMTDAQKRRVPDVSQMLQGQVAGVQVTQATGAPGDPIDIRIRGVGTIGNNSPLFIVDGVPSTNFSFINPQDIESMTVLKDAAAAAIYGSRAAGGVVLITTKKGKEGRPVLDVNYFNGIQQVTNLPSMLNTTQYLNTLEQAWNNSGYSGTNPYTSEKNRTDLANTNWLDELFETGRSQNLQLSASGGTDKVQYLLSGGYYNQDGIVVFDNDRYERISLRSNVNAQLTDRIRVGTNLQLSHETRDLLSSRGDAPGIIRHALLRPPVLSVYKDPGDPTYSARDPFTDLPFYRPDGTFESSTYEWTQNPIALAYFTDNRQRQFKTFGNVFGEYAILKDQSLKFRTNVGVELNFNHTKAFFENFGDDDGNAGPLDQGKGRQNRPNGLNEDRGEDLTITWNNTLSYDKTFGQKHDVNALAGTEFINNTSSSINASRRRYEYTDPSFRYIDLGPTDADLWNGGFGQEWALFSLFGTATYVYDSKYMITANLRADASSRFGENKKWGYFPSVSVGWVLSEEQFMANVSWLDYLKLRLSTGTLGNQSIPNYAYRTLYSREGHITRYGNPDLRWESTTQHNAGIDIHALRSRLSFTVDYFVKRTNDILLAVSLPNLVGNVGATYVNAGEVSNKGFELGAGWRDATDGGFNYGINANLATLTNRVEKLHPNVPRIIGEVTRAEPGHPLDVYYGYRMEGVYQNTDEIASHLHGTNNPAAKPGDIRFKDLNGDGIINDQDRTFIGNPIPKLSYGVNLSAGYKGFDLAVFFQGVQGVDRYNDGKKILDYDTRPFNYTTAVLGAWSGEGSTNAIPRVSFTDNGSSRVSSIYVEDASYLRLKNVELGYSFGNLFRQTNWGVQNLRLYVSGQNLFTSTHYTGLDPETTDQIDKGTYPQSRAVLFGVNVTF</sequence>
<dbReference type="NCBIfam" id="TIGR04056">
    <property type="entry name" value="OMP_RagA_SusC"/>
    <property type="match status" value="1"/>
</dbReference>